<dbReference type="InterPro" id="IPR023465">
    <property type="entry name" value="Riboflavin_kinase_dom_sf"/>
</dbReference>
<dbReference type="AlphaFoldDB" id="E8Q5M8"/>
<dbReference type="EC" id="2.7.1.26" evidence="15"/>
<dbReference type="HOGENOM" id="CLU_3230430_0_0_6"/>
<evidence type="ECO:0000256" key="9">
    <source>
        <dbReference type="ARBA" id="ARBA00022777"/>
    </source>
</evidence>
<protein>
    <recommendedName>
        <fullName evidence="15">Riboflavin biosynthesis protein</fullName>
    </recommendedName>
    <domain>
        <recommendedName>
            <fullName evidence="15">Riboflavin kinase</fullName>
            <ecNumber evidence="15">2.7.1.26</ecNumber>
        </recommendedName>
        <alternativeName>
            <fullName evidence="15">Flavokinase</fullName>
        </alternativeName>
    </domain>
    <domain>
        <recommendedName>
            <fullName evidence="15">FMN adenylyltransferase</fullName>
            <ecNumber evidence="15">2.7.7.2</ecNumber>
        </recommendedName>
        <alternativeName>
            <fullName evidence="15">FAD pyrophosphorylase</fullName>
        </alternativeName>
        <alternativeName>
            <fullName evidence="15">FAD synthase</fullName>
        </alternativeName>
    </domain>
</protein>
<evidence type="ECO:0000256" key="5">
    <source>
        <dbReference type="ARBA" id="ARBA00022643"/>
    </source>
</evidence>
<gene>
    <name evidence="17" type="primary">ribF</name>
    <name evidence="17" type="ordered locus">BVAF_118</name>
</gene>
<dbReference type="GO" id="GO:0003919">
    <property type="term" value="F:FMN adenylyltransferase activity"/>
    <property type="evidence" value="ECO:0007669"/>
    <property type="project" value="UniProtKB-UniRule"/>
</dbReference>
<dbReference type="EMBL" id="CP002189">
    <property type="protein sequence ID" value="ADV33525.1"/>
    <property type="molecule type" value="Genomic_DNA"/>
</dbReference>
<comment type="pathway">
    <text evidence="2 15">Cofactor biosynthesis; FAD biosynthesis; FAD from FMN: step 1/1.</text>
</comment>
<evidence type="ECO:0000256" key="3">
    <source>
        <dbReference type="ARBA" id="ARBA00005201"/>
    </source>
</evidence>
<dbReference type="STRING" id="859654.BVAF_118"/>
<dbReference type="InterPro" id="IPR015864">
    <property type="entry name" value="FAD_synthase"/>
</dbReference>
<dbReference type="Pfam" id="PF06574">
    <property type="entry name" value="FAD_syn"/>
    <property type="match status" value="1"/>
</dbReference>
<dbReference type="Gene3D" id="2.40.30.30">
    <property type="entry name" value="Riboflavin kinase-like"/>
    <property type="match status" value="1"/>
</dbReference>
<dbReference type="NCBIfam" id="NF004159">
    <property type="entry name" value="PRK05627.1-2"/>
    <property type="match status" value="1"/>
</dbReference>
<reference evidence="17 18" key="1">
    <citation type="journal article" date="2010" name="BMC Genomics">
        <title>Unprecedented loss of ammonia assimilation capability in a urease-encoding bacterial mutualist.</title>
        <authorList>
            <person name="Williams L.E."/>
            <person name="Wernegreen J.J."/>
        </authorList>
    </citation>
    <scope>NUCLEOTIDE SEQUENCE [LARGE SCALE GENOMIC DNA]</scope>
    <source>
        <strain evidence="17 18">BVAF</strain>
    </source>
</reference>
<comment type="catalytic activity">
    <reaction evidence="14 15">
        <text>FMN + ATP + H(+) = FAD + diphosphate</text>
        <dbReference type="Rhea" id="RHEA:17237"/>
        <dbReference type="ChEBI" id="CHEBI:15378"/>
        <dbReference type="ChEBI" id="CHEBI:30616"/>
        <dbReference type="ChEBI" id="CHEBI:33019"/>
        <dbReference type="ChEBI" id="CHEBI:57692"/>
        <dbReference type="ChEBI" id="CHEBI:58210"/>
        <dbReference type="EC" id="2.7.7.2"/>
    </reaction>
</comment>
<evidence type="ECO:0000256" key="2">
    <source>
        <dbReference type="ARBA" id="ARBA00004726"/>
    </source>
</evidence>
<dbReference type="SUPFAM" id="SSF52374">
    <property type="entry name" value="Nucleotidylyl transferase"/>
    <property type="match status" value="1"/>
</dbReference>
<dbReference type="InterPro" id="IPR014729">
    <property type="entry name" value="Rossmann-like_a/b/a_fold"/>
</dbReference>
<keyword evidence="5 15" id="KW-0288">FMN</keyword>
<comment type="catalytic activity">
    <reaction evidence="13 15">
        <text>riboflavin + ATP = FMN + ADP + H(+)</text>
        <dbReference type="Rhea" id="RHEA:14357"/>
        <dbReference type="ChEBI" id="CHEBI:15378"/>
        <dbReference type="ChEBI" id="CHEBI:30616"/>
        <dbReference type="ChEBI" id="CHEBI:57986"/>
        <dbReference type="ChEBI" id="CHEBI:58210"/>
        <dbReference type="ChEBI" id="CHEBI:456216"/>
        <dbReference type="EC" id="2.7.1.26"/>
    </reaction>
</comment>
<evidence type="ECO:0000256" key="8">
    <source>
        <dbReference type="ARBA" id="ARBA00022741"/>
    </source>
</evidence>
<dbReference type="NCBIfam" id="TIGR00083">
    <property type="entry name" value="ribF"/>
    <property type="match status" value="1"/>
</dbReference>
<keyword evidence="7 15" id="KW-0548">Nucleotidyltransferase</keyword>
<evidence type="ECO:0000256" key="12">
    <source>
        <dbReference type="ARBA" id="ARBA00023268"/>
    </source>
</evidence>
<feature type="domain" description="Riboflavin kinase" evidence="16">
    <location>
        <begin position="183"/>
        <end position="308"/>
    </location>
</feature>
<evidence type="ECO:0000256" key="1">
    <source>
        <dbReference type="ARBA" id="ARBA00002121"/>
    </source>
</evidence>
<sequence>MELIRGLHNIKPYHKGCILAMGNFDGFHRGHQLLINILCEKKKNYKLPIMVMIFEPHPREFFSKIVRIRLSKFRDKIQYLFTAGVDIILCIAFNKKFASTEAYNFVKKILIYKLGVQFICIGNDFRFGACRKGDYKFLKKIGNQEGFQVACIETCVDKLGQKISSTSIKIALMEDRIMDAEFLMGHAYRVFGKVIHGNKLGRIIGFPTANVFLQGKQLPMNGVYAVTVYGVCDLPLPGIANIGIRPTITGSSIQQLEVHIFNISIDLYLRYITVVFLKKIRNEQYFRSIRMLKNQIKNDMLIVCEYFKKYPNIMR</sequence>
<keyword evidence="4 15" id="KW-0285">Flavoprotein</keyword>
<dbReference type="SMART" id="SM00904">
    <property type="entry name" value="Flavokinase"/>
    <property type="match status" value="1"/>
</dbReference>
<evidence type="ECO:0000256" key="10">
    <source>
        <dbReference type="ARBA" id="ARBA00022827"/>
    </source>
</evidence>
<proteinExistence type="inferred from homology"/>
<comment type="function">
    <text evidence="1">Catalyzes the phosphorylation of riboflavin to FMN followed by the adenylation of FMN to FAD.</text>
</comment>
<evidence type="ECO:0000256" key="4">
    <source>
        <dbReference type="ARBA" id="ARBA00022630"/>
    </source>
</evidence>
<dbReference type="PANTHER" id="PTHR22749:SF6">
    <property type="entry name" value="RIBOFLAVIN KINASE"/>
    <property type="match status" value="1"/>
</dbReference>
<comment type="similarity">
    <text evidence="15">Belongs to the ribF family.</text>
</comment>
<dbReference type="InterPro" id="IPR015865">
    <property type="entry name" value="Riboflavin_kinase_bac/euk"/>
</dbReference>
<dbReference type="Proteomes" id="UP000007464">
    <property type="component" value="Chromosome"/>
</dbReference>
<dbReference type="Pfam" id="PF01687">
    <property type="entry name" value="Flavokinase"/>
    <property type="match status" value="1"/>
</dbReference>
<evidence type="ECO:0000259" key="16">
    <source>
        <dbReference type="SMART" id="SM00904"/>
    </source>
</evidence>
<keyword evidence="12" id="KW-0511">Multifunctional enzyme</keyword>
<evidence type="ECO:0000256" key="13">
    <source>
        <dbReference type="ARBA" id="ARBA00047880"/>
    </source>
</evidence>
<organism evidence="17 18">
    <name type="scientific">Blochmanniella vafra (strain BVAF)</name>
    <dbReference type="NCBI Taxonomy" id="859654"/>
    <lineage>
        <taxon>Bacteria</taxon>
        <taxon>Pseudomonadati</taxon>
        <taxon>Pseudomonadota</taxon>
        <taxon>Gammaproteobacteria</taxon>
        <taxon>Enterobacterales</taxon>
        <taxon>Enterobacteriaceae</taxon>
        <taxon>ant endosymbionts</taxon>
        <taxon>Candidatus Blochmanniella</taxon>
    </lineage>
</organism>
<dbReference type="GO" id="GO:0009231">
    <property type="term" value="P:riboflavin biosynthetic process"/>
    <property type="evidence" value="ECO:0007669"/>
    <property type="project" value="InterPro"/>
</dbReference>
<keyword evidence="9 15" id="KW-0418">Kinase</keyword>
<dbReference type="NCBIfam" id="NF004163">
    <property type="entry name" value="PRK05627.1-6"/>
    <property type="match status" value="1"/>
</dbReference>
<evidence type="ECO:0000256" key="15">
    <source>
        <dbReference type="PIRNR" id="PIRNR004491"/>
    </source>
</evidence>
<accession>E8Q5M8</accession>
<dbReference type="GO" id="GO:0006747">
    <property type="term" value="P:FAD biosynthetic process"/>
    <property type="evidence" value="ECO:0007669"/>
    <property type="project" value="UniProtKB-UniRule"/>
</dbReference>
<keyword evidence="6 15" id="KW-0808">Transferase</keyword>
<dbReference type="InterPro" id="IPR002606">
    <property type="entry name" value="Riboflavin_kinase_bac"/>
</dbReference>
<dbReference type="CDD" id="cd02064">
    <property type="entry name" value="FAD_synthetase_N"/>
    <property type="match status" value="1"/>
</dbReference>
<evidence type="ECO:0000313" key="18">
    <source>
        <dbReference type="Proteomes" id="UP000007464"/>
    </source>
</evidence>
<dbReference type="EC" id="2.7.7.2" evidence="15"/>
<dbReference type="UniPathway" id="UPA00276">
    <property type="reaction ID" value="UER00406"/>
</dbReference>
<keyword evidence="8 15" id="KW-0547">Nucleotide-binding</keyword>
<dbReference type="PIRSF" id="PIRSF004491">
    <property type="entry name" value="FAD_Synth"/>
    <property type="match status" value="1"/>
</dbReference>
<dbReference type="GO" id="GO:0009398">
    <property type="term" value="P:FMN biosynthetic process"/>
    <property type="evidence" value="ECO:0007669"/>
    <property type="project" value="UniProtKB-UniRule"/>
</dbReference>
<evidence type="ECO:0000256" key="6">
    <source>
        <dbReference type="ARBA" id="ARBA00022679"/>
    </source>
</evidence>
<dbReference type="FunFam" id="3.40.50.620:FF:000021">
    <property type="entry name" value="Riboflavin biosynthesis protein"/>
    <property type="match status" value="1"/>
</dbReference>
<dbReference type="UniPathway" id="UPA00277">
    <property type="reaction ID" value="UER00407"/>
</dbReference>
<keyword evidence="11 15" id="KW-0067">ATP-binding</keyword>
<dbReference type="Gene3D" id="3.40.50.620">
    <property type="entry name" value="HUPs"/>
    <property type="match status" value="1"/>
</dbReference>
<evidence type="ECO:0000256" key="7">
    <source>
        <dbReference type="ARBA" id="ARBA00022695"/>
    </source>
</evidence>
<dbReference type="PANTHER" id="PTHR22749">
    <property type="entry name" value="RIBOFLAVIN KINASE/FMN ADENYLYLTRANSFERASE"/>
    <property type="match status" value="1"/>
</dbReference>
<name>E8Q5M8_BLOVB</name>
<dbReference type="InterPro" id="IPR023468">
    <property type="entry name" value="Riboflavin_kinase"/>
</dbReference>
<dbReference type="KEGG" id="bva:BVAF_118"/>
<keyword evidence="10 15" id="KW-0274">FAD</keyword>
<dbReference type="GO" id="GO:0008531">
    <property type="term" value="F:riboflavin kinase activity"/>
    <property type="evidence" value="ECO:0007669"/>
    <property type="project" value="UniProtKB-UniRule"/>
</dbReference>
<dbReference type="GO" id="GO:0005524">
    <property type="term" value="F:ATP binding"/>
    <property type="evidence" value="ECO:0007669"/>
    <property type="project" value="UniProtKB-UniRule"/>
</dbReference>
<evidence type="ECO:0000256" key="14">
    <source>
        <dbReference type="ARBA" id="ARBA00049494"/>
    </source>
</evidence>
<evidence type="ECO:0000313" key="17">
    <source>
        <dbReference type="EMBL" id="ADV33525.1"/>
    </source>
</evidence>
<comment type="pathway">
    <text evidence="3 15">Cofactor biosynthesis; FMN biosynthesis; FMN from riboflavin (ATP route): step 1/1.</text>
</comment>
<evidence type="ECO:0000256" key="11">
    <source>
        <dbReference type="ARBA" id="ARBA00022840"/>
    </source>
</evidence>
<keyword evidence="18" id="KW-1185">Reference proteome</keyword>
<dbReference type="SUPFAM" id="SSF82114">
    <property type="entry name" value="Riboflavin kinase-like"/>
    <property type="match status" value="1"/>
</dbReference>